<feature type="compositionally biased region" description="Low complexity" evidence="1">
    <location>
        <begin position="1"/>
        <end position="17"/>
    </location>
</feature>
<name>A0A167JNA2_CALVF</name>
<keyword evidence="3" id="KW-1185">Reference proteome</keyword>
<dbReference type="Proteomes" id="UP000076738">
    <property type="component" value="Unassembled WGS sequence"/>
</dbReference>
<dbReference type="SUPFAM" id="SSF54695">
    <property type="entry name" value="POZ domain"/>
    <property type="match status" value="1"/>
</dbReference>
<feature type="region of interest" description="Disordered" evidence="1">
    <location>
        <begin position="329"/>
        <end position="416"/>
    </location>
</feature>
<feature type="region of interest" description="Disordered" evidence="1">
    <location>
        <begin position="1"/>
        <end position="153"/>
    </location>
</feature>
<reference evidence="2 3" key="1">
    <citation type="journal article" date="2016" name="Mol. Biol. Evol.">
        <title>Comparative Genomics of Early-Diverging Mushroom-Forming Fungi Provides Insights into the Origins of Lignocellulose Decay Capabilities.</title>
        <authorList>
            <person name="Nagy L.G."/>
            <person name="Riley R."/>
            <person name="Tritt A."/>
            <person name="Adam C."/>
            <person name="Daum C."/>
            <person name="Floudas D."/>
            <person name="Sun H."/>
            <person name="Yadav J.S."/>
            <person name="Pangilinan J."/>
            <person name="Larsson K.H."/>
            <person name="Matsuura K."/>
            <person name="Barry K."/>
            <person name="Labutti K."/>
            <person name="Kuo R."/>
            <person name="Ohm R.A."/>
            <person name="Bhattacharya S.S."/>
            <person name="Shirouzu T."/>
            <person name="Yoshinaga Y."/>
            <person name="Martin F.M."/>
            <person name="Grigoriev I.V."/>
            <person name="Hibbett D.S."/>
        </authorList>
    </citation>
    <scope>NUCLEOTIDE SEQUENCE [LARGE SCALE GENOMIC DNA]</scope>
    <source>
        <strain evidence="2 3">TUFC12733</strain>
    </source>
</reference>
<feature type="compositionally biased region" description="Low complexity" evidence="1">
    <location>
        <begin position="48"/>
        <end position="61"/>
    </location>
</feature>
<accession>A0A167JNA2</accession>
<evidence type="ECO:0000313" key="2">
    <source>
        <dbReference type="EMBL" id="KZO93743.1"/>
    </source>
</evidence>
<evidence type="ECO:0000313" key="3">
    <source>
        <dbReference type="Proteomes" id="UP000076738"/>
    </source>
</evidence>
<evidence type="ECO:0008006" key="4">
    <source>
        <dbReference type="Google" id="ProtNLM"/>
    </source>
</evidence>
<dbReference type="OrthoDB" id="3363734at2759"/>
<protein>
    <recommendedName>
        <fullName evidence="4">BTB domain-containing protein</fullName>
    </recommendedName>
</protein>
<organism evidence="2 3">
    <name type="scientific">Calocera viscosa (strain TUFC12733)</name>
    <dbReference type="NCBI Taxonomy" id="1330018"/>
    <lineage>
        <taxon>Eukaryota</taxon>
        <taxon>Fungi</taxon>
        <taxon>Dikarya</taxon>
        <taxon>Basidiomycota</taxon>
        <taxon>Agaricomycotina</taxon>
        <taxon>Dacrymycetes</taxon>
        <taxon>Dacrymycetales</taxon>
        <taxon>Dacrymycetaceae</taxon>
        <taxon>Calocera</taxon>
    </lineage>
</organism>
<feature type="compositionally biased region" description="Low complexity" evidence="1">
    <location>
        <begin position="389"/>
        <end position="404"/>
    </location>
</feature>
<feature type="compositionally biased region" description="Low complexity" evidence="1">
    <location>
        <begin position="105"/>
        <end position="120"/>
    </location>
</feature>
<dbReference type="Gene3D" id="3.30.710.10">
    <property type="entry name" value="Potassium Channel Kv1.1, Chain A"/>
    <property type="match status" value="1"/>
</dbReference>
<feature type="region of interest" description="Disordered" evidence="1">
    <location>
        <begin position="486"/>
        <end position="516"/>
    </location>
</feature>
<dbReference type="AlphaFoldDB" id="A0A167JNA2"/>
<feature type="compositionally biased region" description="Low complexity" evidence="1">
    <location>
        <begin position="342"/>
        <end position="362"/>
    </location>
</feature>
<feature type="compositionally biased region" description="Basic and acidic residues" evidence="1">
    <location>
        <begin position="62"/>
        <end position="78"/>
    </location>
</feature>
<evidence type="ECO:0000256" key="1">
    <source>
        <dbReference type="SAM" id="MobiDB-lite"/>
    </source>
</evidence>
<sequence>MAWLSRSANSASRPASPTQSASGIRSPKSPKSPRKSRTAVGTPPASPPSASSALPTAPAAKPSKDAPRKPATRSKEYEQALMDPEVYTGTVTRAKLVNVRTDGMSPGSGAARSKGSGSSAQLHIRTPPPRTTATPRRSSLKRSGHDVPPSPSFPPIAVAPFNRLIADQSALPPFEPQLLVGPPPPGTYSKNSLVTLETSSMTMRTTIDTLTSRPSQLAQHILSLCPNPPSGPAKVPSETLHIFLDRPSPPYHIILAYLRLPRSQTNELPALPRAVQLPSHSQTTSMIGVSKLEALLDLRDEARWLGLEELEAMCETELRNAGLVKPKQATIAEEAEPRASSESEAPATTASSAASVTPSFSSSRDETNIVLAQARNFPTPPASSEESDVTPMVRPRPATTPTPTSVAQSAGARPVPRRFPAGSYLESRPLPAIPRLATGGTGRRGSAPSTVAVPAARAALKSTSSVSLTEEEKARRAKEKLSEALRLRRMNAGTPPAAPPSPTRDTVVASSPGRYL</sequence>
<gene>
    <name evidence="2" type="ORF">CALVIDRAFT_539656</name>
</gene>
<dbReference type="InterPro" id="IPR011333">
    <property type="entry name" value="SKP1/BTB/POZ_sf"/>
</dbReference>
<dbReference type="STRING" id="1330018.A0A167JNA2"/>
<proteinExistence type="predicted"/>
<dbReference type="EMBL" id="KV417299">
    <property type="protein sequence ID" value="KZO93743.1"/>
    <property type="molecule type" value="Genomic_DNA"/>
</dbReference>